<dbReference type="PANTHER" id="PTHR31631:SF3">
    <property type="entry name" value="PROTEIN NETWORKED 2B"/>
    <property type="match status" value="1"/>
</dbReference>
<accession>A0AAV1E8W6</accession>
<gene>
    <name evidence="5" type="ORF">OLC1_LOCUS22514</name>
</gene>
<dbReference type="Pfam" id="PF25014">
    <property type="entry name" value="NET2A"/>
    <property type="match status" value="1"/>
</dbReference>
<feature type="domain" description="NAB" evidence="4">
    <location>
        <begin position="10"/>
        <end position="90"/>
    </location>
</feature>
<feature type="compositionally biased region" description="Polar residues" evidence="3">
    <location>
        <begin position="818"/>
        <end position="843"/>
    </location>
</feature>
<dbReference type="Pfam" id="PF24918">
    <property type="entry name" value="NET2A_C"/>
    <property type="match status" value="1"/>
</dbReference>
<proteinExistence type="predicted"/>
<evidence type="ECO:0000256" key="2">
    <source>
        <dbReference type="SAM" id="Coils"/>
    </source>
</evidence>
<evidence type="ECO:0000313" key="6">
    <source>
        <dbReference type="Proteomes" id="UP001161247"/>
    </source>
</evidence>
<name>A0AAV1E8W6_OLDCO</name>
<dbReference type="PANTHER" id="PTHR31631">
    <property type="entry name" value="PROTEIN NETWORKED 2D"/>
    <property type="match status" value="1"/>
</dbReference>
<dbReference type="Pfam" id="PF07765">
    <property type="entry name" value="KIP1"/>
    <property type="match status" value="1"/>
</dbReference>
<feature type="region of interest" description="Disordered" evidence="3">
    <location>
        <begin position="528"/>
        <end position="559"/>
    </location>
</feature>
<dbReference type="InterPro" id="IPR056889">
    <property type="entry name" value="NET2A-D/KIP1-like_C"/>
</dbReference>
<dbReference type="InterPro" id="IPR056888">
    <property type="entry name" value="NET2A-D/KIP1-like_dom"/>
</dbReference>
<reference evidence="5" key="1">
    <citation type="submission" date="2023-03" db="EMBL/GenBank/DDBJ databases">
        <authorList>
            <person name="Julca I."/>
        </authorList>
    </citation>
    <scope>NUCLEOTIDE SEQUENCE</scope>
</reference>
<keyword evidence="6" id="KW-1185">Reference proteome</keyword>
<dbReference type="InterPro" id="IPR011684">
    <property type="entry name" value="NAB"/>
</dbReference>
<feature type="compositionally biased region" description="Basic and acidic residues" evidence="3">
    <location>
        <begin position="788"/>
        <end position="801"/>
    </location>
</feature>
<feature type="coiled-coil region" evidence="2">
    <location>
        <begin position="187"/>
        <end position="301"/>
    </location>
</feature>
<evidence type="ECO:0000313" key="5">
    <source>
        <dbReference type="EMBL" id="CAI9116143.1"/>
    </source>
</evidence>
<feature type="compositionally biased region" description="Polar residues" evidence="3">
    <location>
        <begin position="536"/>
        <end position="545"/>
    </location>
</feature>
<evidence type="ECO:0000259" key="4">
    <source>
        <dbReference type="PROSITE" id="PS51774"/>
    </source>
</evidence>
<evidence type="ECO:0000256" key="1">
    <source>
        <dbReference type="ARBA" id="ARBA00023054"/>
    </source>
</evidence>
<feature type="coiled-coil region" evidence="2">
    <location>
        <begin position="942"/>
        <end position="997"/>
    </location>
</feature>
<evidence type="ECO:0000256" key="3">
    <source>
        <dbReference type="SAM" id="MobiDB-lite"/>
    </source>
</evidence>
<feature type="region of interest" description="Disordered" evidence="3">
    <location>
        <begin position="117"/>
        <end position="157"/>
    </location>
</feature>
<feature type="coiled-coil region" evidence="2">
    <location>
        <begin position="334"/>
        <end position="448"/>
    </location>
</feature>
<dbReference type="PROSITE" id="PS51774">
    <property type="entry name" value="NAB"/>
    <property type="match status" value="1"/>
</dbReference>
<sequence length="1315" mass="148772">MLHRAARNAYSWWWASHVRTKQSKWLDQNLQDMEEKVEYILKIIEEDGDTFRERAEMYYRKRPELVNFVEDSFRGYRALAERYDHLSKELQSANRTIASVFPESVNLSMDDDDFDGENFPASALPPDEFNKLPRKAPPVPEKSIPKNTNAGKKKNKMPTRLMSRKGLLKFDADETAVVSVPVSGLSKSDALEKIDKLQKEILALQTEKEFVKSSYEYGLEKYWNFEKQITELQSEVSNLQDEFGIGTVIEDDEARTLMTATALKSCQETLSRLREKQEQSAEEAKAEFQKIQEAREKFRSLKGMFESNQEHQEGLVENATRSEPTEDNNLDHEMAGEEQNNHNVESLRKKIKEELEVKFGTSLTMSELAEKVDELVEKIIDLETAVSSQSAHVKRLRSETNELQINLQSLEEEKESLLEGSHSMSKKIKDLEEELLRVQSLKECIRDKSDHLQAHFLEASCNLDNLSEKLLDVKPDEEAVNITPSSQAADLFGAHPFQQTRLHGMMTMQDTQVVSQDVKLGDADKHREAKELATPERTSQSNYHSNLLLDKDDGPTSNANVRTEAEADEVPLSSQCKNQPPANPVEFLVEGNDYILVGKALKQDSSTCEADNDQQLSQSNKHEIDSLLTAPDASPQNMLSQDENMIPGAVIGTLTDTQGMGMHDEVVEPSSMFIHKENIIPSDQSGNLHNEIRNHLISDVQADSCGSLFEEICNVRTSHINLATQGNSKVEPNIDSLGLPDIEICPSGYLLNEVRDLTDGLPEKSATNQDEVLLGKRTPTEENSVEQLRSRSPERDQDDNHSALGLTHCSRGAEKDNNNTSPEETISNSQDPSVNIHHTNIPNIQEKSHSKSSSQKESIPDAGISFLDNSTVSGDLEVVENLKKSISDQGETPHHPQQEKMYTTMERGVNTDQDELGVEEDDQPNWKELFLNGLDDREKLLLQEYTANLRNYKEARKKLNEVEKKNRASLFQYCIQIKVLKSANASKDEKIQALEKKLNLLQGIEDENYDSEDNKITANLDVPDNGSLIEDQMDLPVRLQDQITVSDSIDAATRAAGSEQPKISFIEDDGGIEVINIDKPHNPSVIEERIRTDIDQLLEENIEFWMKFSSSFHQIQKFQTTIHDLKAELANVKETNRRSGNTNHQSLISDIRPIYRHLSEIQTELTIWLDQTAFLNDDLENRLSSLSGIQEEITRLSNAGPRVEDSELTEYQAAKFHGEILNMRQENSKVADELHAGHERVKVLLVEIERTLKGLDAEFGISTRKPPTRNSTTRSRIPLRTFLFGVKLKKQKPSFFACISPSLQKQYSDLAALQT</sequence>
<keyword evidence="1 2" id="KW-0175">Coiled coil</keyword>
<feature type="region of interest" description="Disordered" evidence="3">
    <location>
        <begin position="760"/>
        <end position="868"/>
    </location>
</feature>
<dbReference type="EMBL" id="OX459125">
    <property type="protein sequence ID" value="CAI9116143.1"/>
    <property type="molecule type" value="Genomic_DNA"/>
</dbReference>
<dbReference type="Proteomes" id="UP001161247">
    <property type="component" value="Chromosome 8"/>
</dbReference>
<feature type="region of interest" description="Disordered" evidence="3">
    <location>
        <begin position="307"/>
        <end position="328"/>
    </location>
</feature>
<dbReference type="GO" id="GO:0003779">
    <property type="term" value="F:actin binding"/>
    <property type="evidence" value="ECO:0007669"/>
    <property type="project" value="InterPro"/>
</dbReference>
<organism evidence="5 6">
    <name type="scientific">Oldenlandia corymbosa var. corymbosa</name>
    <dbReference type="NCBI Taxonomy" id="529605"/>
    <lineage>
        <taxon>Eukaryota</taxon>
        <taxon>Viridiplantae</taxon>
        <taxon>Streptophyta</taxon>
        <taxon>Embryophyta</taxon>
        <taxon>Tracheophyta</taxon>
        <taxon>Spermatophyta</taxon>
        <taxon>Magnoliopsida</taxon>
        <taxon>eudicotyledons</taxon>
        <taxon>Gunneridae</taxon>
        <taxon>Pentapetalae</taxon>
        <taxon>asterids</taxon>
        <taxon>lamiids</taxon>
        <taxon>Gentianales</taxon>
        <taxon>Rubiaceae</taxon>
        <taxon>Rubioideae</taxon>
        <taxon>Spermacoceae</taxon>
        <taxon>Hedyotis-Oldenlandia complex</taxon>
        <taxon>Oldenlandia</taxon>
    </lineage>
</organism>
<protein>
    <submittedName>
        <fullName evidence="5">OLC1v1017219C1</fullName>
    </submittedName>
</protein>